<accession>A0ABU4KTK2</accession>
<dbReference type="InterPro" id="IPR036736">
    <property type="entry name" value="ACP-like_sf"/>
</dbReference>
<dbReference type="Pfam" id="PF00501">
    <property type="entry name" value="AMP-binding"/>
    <property type="match status" value="1"/>
</dbReference>
<dbReference type="Pfam" id="PF00975">
    <property type="entry name" value="Thioesterase"/>
    <property type="match status" value="1"/>
</dbReference>
<dbReference type="Gene3D" id="1.10.1200.10">
    <property type="entry name" value="ACP-like"/>
    <property type="match status" value="1"/>
</dbReference>
<dbReference type="SMART" id="SM00824">
    <property type="entry name" value="PKS_TE"/>
    <property type="match status" value="1"/>
</dbReference>
<dbReference type="InterPro" id="IPR009081">
    <property type="entry name" value="PP-bd_ACP"/>
</dbReference>
<sequence length="900" mass="96640">MPPKSPQWRAGAPIDHPRPRFAGALPLGPVWCAGDIVRLFEIQVKAQPNAVAVFDGQVALTYRGLRDAAAALAATLAAAPYDPRPVAAVMSGTVHYAVALLAAIGAGRPLVPVDMSHPLERRRAILQEAQPSTLLINPEMPVEAELAQGHRSIAVSTQGADDAPWPEVSGDPIIGIAFTSGSMGRPKGLAYRQSAILAMVAEHVTALGIGPDDVILSLASLGAGGNQDILSAILVGARVRLLDLKTVGIGETLRVMGEEGTTLLSMIPLVLRTLMSQPNAVWAFAKTRAVSTGGDRLFGKDVDLFRAVLPPDALIRTTQGATETGVVFQWVIPRQRLFEPDAAVPSGYVGPSHAVALSASDHGGDVEDGQPGELMVSGATLAAGAWQGGRLTPGPFVSEREPDRRRVYDSGDLMRRGADGLFEFVGRRDRQIKMRGLRGDPGEVEAALRRMPDVKDVAVIPRYHGSEAVFIAYVVPIDLHAPPRAAELRHSLTTEVPAHMLPSEIRYLPDLPRLPNYKTNFTALHALDSASQPAIPISPDLPSSGPGDPSIEDAVRRAWTDILGSQASDTAFDQAGGDSLKLLQLSLHLEQSLGCHLPLDLFDLEISPAILGRRLTDFRSSRQRHAVEDLPLVVLCPGMGGDEPRLAAFRRALRERVRFLVIEYPGLETPTRRLGRLDALVDDALAQVARATPDTRYHLAGYSAGGVVAFEMARRLRAVTNAAPDLSLIDLAAVRSRTPTSGYRGMTLAEVLSPLLRGRTGGFGSRAVNWAFFRLLDLRAYALLRLLILAKGRAFGAHSVTFVRKVLLEYMRGPAILGWRPSRYDAPITLYRAAIQREPDAAPDLGWTHFCAALTVVDCPGDHLSMLSSPNVEVAAELFGQSISRAQADLDRTQTATASA</sequence>
<dbReference type="InterPro" id="IPR042099">
    <property type="entry name" value="ANL_N_sf"/>
</dbReference>
<name>A0ABU4KTK2_BREVE</name>
<dbReference type="InterPro" id="IPR020802">
    <property type="entry name" value="TesA-like"/>
</dbReference>
<dbReference type="Gene3D" id="3.40.50.12780">
    <property type="entry name" value="N-terminal domain of ligase-like"/>
    <property type="match status" value="1"/>
</dbReference>
<dbReference type="PANTHER" id="PTHR45527">
    <property type="entry name" value="NONRIBOSOMAL PEPTIDE SYNTHETASE"/>
    <property type="match status" value="1"/>
</dbReference>
<dbReference type="GO" id="GO:0016787">
    <property type="term" value="F:hydrolase activity"/>
    <property type="evidence" value="ECO:0007669"/>
    <property type="project" value="UniProtKB-KW"/>
</dbReference>
<dbReference type="SUPFAM" id="SSF53474">
    <property type="entry name" value="alpha/beta-Hydrolases"/>
    <property type="match status" value="1"/>
</dbReference>
<evidence type="ECO:0000259" key="1">
    <source>
        <dbReference type="SMART" id="SM00824"/>
    </source>
</evidence>
<dbReference type="InterPro" id="IPR001031">
    <property type="entry name" value="Thioesterase"/>
</dbReference>
<dbReference type="EMBL" id="JAMYEC010000011">
    <property type="protein sequence ID" value="MDX2336187.1"/>
    <property type="molecule type" value="Genomic_DNA"/>
</dbReference>
<dbReference type="Pfam" id="PF13193">
    <property type="entry name" value="AMP-binding_C"/>
    <property type="match status" value="1"/>
</dbReference>
<dbReference type="Proteomes" id="UP001272940">
    <property type="component" value="Unassembled WGS sequence"/>
</dbReference>
<dbReference type="Pfam" id="PF00550">
    <property type="entry name" value="PP-binding"/>
    <property type="match status" value="1"/>
</dbReference>
<evidence type="ECO:0000313" key="3">
    <source>
        <dbReference type="Proteomes" id="UP001272940"/>
    </source>
</evidence>
<evidence type="ECO:0000313" key="2">
    <source>
        <dbReference type="EMBL" id="MDX2336187.1"/>
    </source>
</evidence>
<dbReference type="InterPro" id="IPR045851">
    <property type="entry name" value="AMP-bd_C_sf"/>
</dbReference>
<organism evidence="2 3">
    <name type="scientific">Brevundimonas vesicularis</name>
    <name type="common">Pseudomonas vesicularis</name>
    <dbReference type="NCBI Taxonomy" id="41276"/>
    <lineage>
        <taxon>Bacteria</taxon>
        <taxon>Pseudomonadati</taxon>
        <taxon>Pseudomonadota</taxon>
        <taxon>Alphaproteobacteria</taxon>
        <taxon>Caulobacterales</taxon>
        <taxon>Caulobacteraceae</taxon>
        <taxon>Brevundimonas</taxon>
    </lineage>
</organism>
<proteinExistence type="predicted"/>
<dbReference type="SUPFAM" id="SSF47336">
    <property type="entry name" value="ACP-like"/>
    <property type="match status" value="1"/>
</dbReference>
<dbReference type="PANTHER" id="PTHR45527:SF1">
    <property type="entry name" value="FATTY ACID SYNTHASE"/>
    <property type="match status" value="1"/>
</dbReference>
<keyword evidence="2" id="KW-0378">Hydrolase</keyword>
<reference evidence="2 3" key="1">
    <citation type="journal article" date="2023" name="FEMS Microbes">
        <title>Whole genomes of deep-sea sponge-associated bacteria exhibit high novel natural product potential.</title>
        <authorList>
            <person name="Hesketh-Best P.J."/>
            <person name="January G.G."/>
            <person name="Koch M.J."/>
            <person name="Warburton P.J."/>
            <person name="Howell K.L."/>
            <person name="Upton M."/>
        </authorList>
    </citation>
    <scope>NUCLEOTIDE SEQUENCE [LARGE SCALE GENOMIC DNA]</scope>
    <source>
        <strain evidence="2 3">PC206-O</strain>
    </source>
</reference>
<dbReference type="Gene3D" id="3.40.50.1820">
    <property type="entry name" value="alpha/beta hydrolase"/>
    <property type="match status" value="1"/>
</dbReference>
<dbReference type="RefSeq" id="WP_066629610.1">
    <property type="nucleotide sequence ID" value="NZ_DALYTD010000022.1"/>
</dbReference>
<dbReference type="SUPFAM" id="SSF56801">
    <property type="entry name" value="Acetyl-CoA synthetase-like"/>
    <property type="match status" value="1"/>
</dbReference>
<dbReference type="Gene3D" id="3.30.300.30">
    <property type="match status" value="1"/>
</dbReference>
<dbReference type="InterPro" id="IPR025110">
    <property type="entry name" value="AMP-bd_C"/>
</dbReference>
<gene>
    <name evidence="2" type="ORF">NJD11_14700</name>
</gene>
<feature type="domain" description="Thioesterase TesA-like" evidence="1">
    <location>
        <begin position="634"/>
        <end position="883"/>
    </location>
</feature>
<keyword evidence="3" id="KW-1185">Reference proteome</keyword>
<comment type="caution">
    <text evidence="2">The sequence shown here is derived from an EMBL/GenBank/DDBJ whole genome shotgun (WGS) entry which is preliminary data.</text>
</comment>
<dbReference type="InterPro" id="IPR029058">
    <property type="entry name" value="AB_hydrolase_fold"/>
</dbReference>
<dbReference type="InterPro" id="IPR000873">
    <property type="entry name" value="AMP-dep_synth/lig_dom"/>
</dbReference>
<protein>
    <submittedName>
        <fullName evidence="2">Alpha/beta fold hydrolase</fullName>
    </submittedName>
</protein>